<name>A0A916J9F2_9BACT</name>
<evidence type="ECO:0000313" key="1">
    <source>
        <dbReference type="EMBL" id="CAG4990064.1"/>
    </source>
</evidence>
<protein>
    <submittedName>
        <fullName evidence="1">Uncharacterized protein</fullName>
    </submittedName>
</protein>
<dbReference type="AlphaFoldDB" id="A0A916J9F2"/>
<keyword evidence="2" id="KW-1185">Reference proteome</keyword>
<dbReference type="RefSeq" id="WP_215237208.1">
    <property type="nucleotide sequence ID" value="NZ_CAJRAF010000001.1"/>
</dbReference>
<organism evidence="1 2">
    <name type="scientific">Dyadobacter helix</name>
    <dbReference type="NCBI Taxonomy" id="2822344"/>
    <lineage>
        <taxon>Bacteria</taxon>
        <taxon>Pseudomonadati</taxon>
        <taxon>Bacteroidota</taxon>
        <taxon>Cytophagia</taxon>
        <taxon>Cytophagales</taxon>
        <taxon>Spirosomataceae</taxon>
        <taxon>Dyadobacter</taxon>
    </lineage>
</organism>
<evidence type="ECO:0000313" key="2">
    <source>
        <dbReference type="Proteomes" id="UP000680038"/>
    </source>
</evidence>
<proteinExistence type="predicted"/>
<reference evidence="1" key="1">
    <citation type="submission" date="2021-04" db="EMBL/GenBank/DDBJ databases">
        <authorList>
            <person name="Rodrigo-Torres L."/>
            <person name="Arahal R. D."/>
            <person name="Lucena T."/>
        </authorList>
    </citation>
    <scope>NUCLEOTIDE SEQUENCE</scope>
    <source>
        <strain evidence="1">CECT 9275</strain>
    </source>
</reference>
<dbReference type="Proteomes" id="UP000680038">
    <property type="component" value="Unassembled WGS sequence"/>
</dbReference>
<dbReference type="EMBL" id="CAJRAF010000001">
    <property type="protein sequence ID" value="CAG4990064.1"/>
    <property type="molecule type" value="Genomic_DNA"/>
</dbReference>
<comment type="caution">
    <text evidence="1">The sequence shown here is derived from an EMBL/GenBank/DDBJ whole genome shotgun (WGS) entry which is preliminary data.</text>
</comment>
<accession>A0A916J9F2</accession>
<sequence length="75" mass="8644">MGNEPKPENEARVQIQASLDGLNVLAHDVKNYYARLIRQNNEVPYMIEQLSRDIHNLEQHVGRFEQNVSLLSKNG</sequence>
<gene>
    <name evidence="1" type="ORF">DYBT9275_00443</name>
</gene>